<keyword evidence="7 9" id="KW-0624">Polysaccharide degradation</keyword>
<dbReference type="InterPro" id="IPR016288">
    <property type="entry name" value="Beta_cellobiohydrolase"/>
</dbReference>
<feature type="signal peptide" evidence="9">
    <location>
        <begin position="1"/>
        <end position="29"/>
    </location>
</feature>
<evidence type="ECO:0000313" key="12">
    <source>
        <dbReference type="Proteomes" id="UP001500683"/>
    </source>
</evidence>
<dbReference type="EC" id="3.2.1.-" evidence="9"/>
<evidence type="ECO:0000256" key="5">
    <source>
        <dbReference type="ARBA" id="ARBA00023277"/>
    </source>
</evidence>
<keyword evidence="3 9" id="KW-0136">Cellulose degradation</keyword>
<evidence type="ECO:0000313" key="11">
    <source>
        <dbReference type="EMBL" id="GAA4096305.1"/>
    </source>
</evidence>
<feature type="chain" id="PRO_5044982374" description="Glucanase" evidence="9">
    <location>
        <begin position="30"/>
        <end position="429"/>
    </location>
</feature>
<dbReference type="InterPro" id="IPR001524">
    <property type="entry name" value="Glyco_hydro_6_CS"/>
</dbReference>
<proteinExistence type="inferred from homology"/>
<sequence>MRARIGPVAVALAAVTGTVVTGTAASAQATGSPARDVTTAAVAAPAAGTRTAGHAARPGNPLDGPARFYVEPDTNAGRQAKVWAREGRTQDAAHMRALSRVSQAVWFTDGTPDEVRKAVRATMRDAARQKSVPVLVAYYVPGRDCSQYSAGGAPSEQAYRAWIKAFAEGVGGGEAVVIVEPDGLALLSSEPWCNEGGGGSTGQPEDMALVEQRFREIGFAVDTLTRLPRTGVYIDAGHSAWQSINDYDAGYGEPRAQLGIVSRLLRGGVAKADGFFLNVSNYRADAELVSYGTDVAKCIRFRQRTGAASCTPDDLAAEPADPRRLTHFVIDTSRNGQGPWIAPPGKYTDPQEWCNPPGRGLGARPSTRTGNELVDAFLWVKRPGESDGQCTRGTPGPADPEYGSVDPAAGQWWPEYALGLAQRAAPPLR</sequence>
<keyword evidence="5 9" id="KW-0119">Carbohydrate metabolism</keyword>
<dbReference type="PANTHER" id="PTHR34876">
    <property type="match status" value="1"/>
</dbReference>
<dbReference type="PANTHER" id="PTHR34876:SF4">
    <property type="entry name" value="1,4-BETA-D-GLUCAN CELLOBIOHYDROLASE C-RELATED"/>
    <property type="match status" value="1"/>
</dbReference>
<evidence type="ECO:0000256" key="10">
    <source>
        <dbReference type="SAM" id="MobiDB-lite"/>
    </source>
</evidence>
<gene>
    <name evidence="11" type="ORF">GCM10022214_69820</name>
</gene>
<comment type="similarity">
    <text evidence="9">Belongs to the glycosyl hydrolase family 6.</text>
</comment>
<dbReference type="InterPro" id="IPR036434">
    <property type="entry name" value="Beta_cellobiohydrolase_sf"/>
</dbReference>
<dbReference type="PRINTS" id="PR00733">
    <property type="entry name" value="GLHYDRLASE6"/>
</dbReference>
<evidence type="ECO:0000256" key="6">
    <source>
        <dbReference type="ARBA" id="ARBA00023295"/>
    </source>
</evidence>
<evidence type="ECO:0000256" key="2">
    <source>
        <dbReference type="ARBA" id="ARBA00022801"/>
    </source>
</evidence>
<keyword evidence="12" id="KW-1185">Reference proteome</keyword>
<evidence type="ECO:0000256" key="3">
    <source>
        <dbReference type="ARBA" id="ARBA00023001"/>
    </source>
</evidence>
<keyword evidence="2 9" id="KW-0378">Hydrolase</keyword>
<name>A0ABP7WTA8_9ACTN</name>
<evidence type="ECO:0000256" key="7">
    <source>
        <dbReference type="ARBA" id="ARBA00023326"/>
    </source>
</evidence>
<dbReference type="Gene3D" id="3.20.20.40">
    <property type="entry name" value="1, 4-beta cellobiohydrolase"/>
    <property type="match status" value="1"/>
</dbReference>
<keyword evidence="6 9" id="KW-0326">Glycosidase</keyword>
<protein>
    <recommendedName>
        <fullName evidence="9">Glucanase</fullName>
        <ecNumber evidence="9">3.2.1.-</ecNumber>
    </recommendedName>
</protein>
<evidence type="ECO:0000256" key="1">
    <source>
        <dbReference type="ARBA" id="ARBA00022729"/>
    </source>
</evidence>
<evidence type="ECO:0000256" key="8">
    <source>
        <dbReference type="PROSITE-ProRule" id="PRU10056"/>
    </source>
</evidence>
<comment type="caution">
    <text evidence="11">The sequence shown here is derived from an EMBL/GenBank/DDBJ whole genome shotgun (WGS) entry which is preliminary data.</text>
</comment>
<dbReference type="RefSeq" id="WP_344956115.1">
    <property type="nucleotide sequence ID" value="NZ_BAAAZG010000055.1"/>
</dbReference>
<evidence type="ECO:0000256" key="4">
    <source>
        <dbReference type="ARBA" id="ARBA00023157"/>
    </source>
</evidence>
<evidence type="ECO:0000256" key="9">
    <source>
        <dbReference type="RuleBase" id="RU361186"/>
    </source>
</evidence>
<feature type="region of interest" description="Disordered" evidence="10">
    <location>
        <begin position="384"/>
        <end position="406"/>
    </location>
</feature>
<feature type="active site" evidence="8">
    <location>
        <position position="144"/>
    </location>
</feature>
<reference evidence="12" key="1">
    <citation type="journal article" date="2019" name="Int. J. Syst. Evol. Microbiol.">
        <title>The Global Catalogue of Microorganisms (GCM) 10K type strain sequencing project: providing services to taxonomists for standard genome sequencing and annotation.</title>
        <authorList>
            <consortium name="The Broad Institute Genomics Platform"/>
            <consortium name="The Broad Institute Genome Sequencing Center for Infectious Disease"/>
            <person name="Wu L."/>
            <person name="Ma J."/>
        </authorList>
    </citation>
    <scope>NUCLEOTIDE SEQUENCE [LARGE SCALE GENOMIC DNA]</scope>
    <source>
        <strain evidence="12">JCM 16702</strain>
    </source>
</reference>
<organism evidence="11 12">
    <name type="scientific">Actinomadura miaoliensis</name>
    <dbReference type="NCBI Taxonomy" id="430685"/>
    <lineage>
        <taxon>Bacteria</taxon>
        <taxon>Bacillati</taxon>
        <taxon>Actinomycetota</taxon>
        <taxon>Actinomycetes</taxon>
        <taxon>Streptosporangiales</taxon>
        <taxon>Thermomonosporaceae</taxon>
        <taxon>Actinomadura</taxon>
    </lineage>
</organism>
<dbReference type="PIRSF" id="PIRSF001100">
    <property type="entry name" value="Beta_cellobiohydrolase"/>
    <property type="match status" value="1"/>
</dbReference>
<accession>A0ABP7WTA8</accession>
<dbReference type="Proteomes" id="UP001500683">
    <property type="component" value="Unassembled WGS sequence"/>
</dbReference>
<keyword evidence="1 9" id="KW-0732">Signal</keyword>
<dbReference type="Pfam" id="PF01341">
    <property type="entry name" value="Glyco_hydro_6"/>
    <property type="match status" value="1"/>
</dbReference>
<dbReference type="EMBL" id="BAAAZG010000055">
    <property type="protein sequence ID" value="GAA4096305.1"/>
    <property type="molecule type" value="Genomic_DNA"/>
</dbReference>
<keyword evidence="4" id="KW-1015">Disulfide bond</keyword>
<dbReference type="SUPFAM" id="SSF51989">
    <property type="entry name" value="Glycosyl hydrolases family 6, cellulases"/>
    <property type="match status" value="1"/>
</dbReference>
<dbReference type="PROSITE" id="PS00655">
    <property type="entry name" value="GLYCOSYL_HYDROL_F6_1"/>
    <property type="match status" value="1"/>
</dbReference>